<dbReference type="Pfam" id="PF13041">
    <property type="entry name" value="PPR_2"/>
    <property type="match status" value="1"/>
</dbReference>
<evidence type="ECO:0000313" key="3">
    <source>
        <dbReference type="Proteomes" id="UP001431209"/>
    </source>
</evidence>
<dbReference type="AlphaFoldDB" id="A0AAW2YQI5"/>
<evidence type="ECO:0000313" key="2">
    <source>
        <dbReference type="EMBL" id="KAL0478387.1"/>
    </source>
</evidence>
<feature type="repeat" description="PPR" evidence="1">
    <location>
        <begin position="69"/>
        <end position="99"/>
    </location>
</feature>
<dbReference type="EMBL" id="JAOPGA020000373">
    <property type="protein sequence ID" value="KAL0478387.1"/>
    <property type="molecule type" value="Genomic_DNA"/>
</dbReference>
<dbReference type="NCBIfam" id="TIGR00756">
    <property type="entry name" value="PPR"/>
    <property type="match status" value="1"/>
</dbReference>
<reference evidence="2 3" key="1">
    <citation type="submission" date="2024-03" db="EMBL/GenBank/DDBJ databases">
        <title>The Acrasis kona genome and developmental transcriptomes reveal deep origins of eukaryotic multicellular pathways.</title>
        <authorList>
            <person name="Sheikh S."/>
            <person name="Fu C.-J."/>
            <person name="Brown M.W."/>
            <person name="Baldauf S.L."/>
        </authorList>
    </citation>
    <scope>NUCLEOTIDE SEQUENCE [LARGE SCALE GENOMIC DNA]</scope>
    <source>
        <strain evidence="2 3">ATCC MYA-3509</strain>
    </source>
</reference>
<organism evidence="2 3">
    <name type="scientific">Acrasis kona</name>
    <dbReference type="NCBI Taxonomy" id="1008807"/>
    <lineage>
        <taxon>Eukaryota</taxon>
        <taxon>Discoba</taxon>
        <taxon>Heterolobosea</taxon>
        <taxon>Tetramitia</taxon>
        <taxon>Eutetramitia</taxon>
        <taxon>Acrasidae</taxon>
        <taxon>Acrasis</taxon>
    </lineage>
</organism>
<dbReference type="InterPro" id="IPR002885">
    <property type="entry name" value="PPR_rpt"/>
</dbReference>
<proteinExistence type="predicted"/>
<name>A0AAW2YQI5_9EUKA</name>
<dbReference type="PANTHER" id="PTHR47939">
    <property type="entry name" value="MEMBRANE-ASSOCIATED SALT-INDUCIBLE PROTEIN-LIKE"/>
    <property type="match status" value="1"/>
</dbReference>
<protein>
    <submittedName>
        <fullName evidence="2">Protein Rf1, mitochondrial</fullName>
    </submittedName>
</protein>
<accession>A0AAW2YQI5</accession>
<dbReference type="PANTHER" id="PTHR47939:SF1">
    <property type="entry name" value="OS04G0684500 PROTEIN"/>
    <property type="match status" value="1"/>
</dbReference>
<gene>
    <name evidence="2" type="ORF">AKO1_000290</name>
</gene>
<dbReference type="PROSITE" id="PS51375">
    <property type="entry name" value="PPR"/>
    <property type="match status" value="1"/>
</dbReference>
<dbReference type="Proteomes" id="UP001431209">
    <property type="component" value="Unassembled WGS sequence"/>
</dbReference>
<dbReference type="InterPro" id="IPR011990">
    <property type="entry name" value="TPR-like_helical_dom_sf"/>
</dbReference>
<dbReference type="InterPro" id="IPR050667">
    <property type="entry name" value="PPR-containing_protein"/>
</dbReference>
<comment type="caution">
    <text evidence="2">The sequence shown here is derived from an EMBL/GenBank/DDBJ whole genome shotgun (WGS) entry which is preliminary data.</text>
</comment>
<keyword evidence="3" id="KW-1185">Reference proteome</keyword>
<evidence type="ECO:0000256" key="1">
    <source>
        <dbReference type="PROSITE-ProRule" id="PRU00708"/>
    </source>
</evidence>
<sequence length="204" mass="23403">MIVTRFITCRAPRSLVRRYVYIPGYSAPSRDVKNSSEDLLHDMNNYILSNQPEEAEKLFSVIISRQNPPVEAFNQIIRGYGMTGKIEKAKIVFNEMNRKFAVEPDVNTHFEFIKMLCLHNMVDEALKIYNSMSQNLKSENRFIGLLILELISVGRVTESKDLLFESLSNNVIPDKNTLKLYVSRISEIEGQEGANAVLERINLE</sequence>
<dbReference type="Gene3D" id="1.25.40.10">
    <property type="entry name" value="Tetratricopeptide repeat domain"/>
    <property type="match status" value="1"/>
</dbReference>